<comment type="caution">
    <text evidence="1">The sequence shown here is derived from an EMBL/GenBank/DDBJ whole genome shotgun (WGS) entry which is preliminary data.</text>
</comment>
<dbReference type="Proteomes" id="UP001180536">
    <property type="component" value="Unassembled WGS sequence"/>
</dbReference>
<dbReference type="EMBL" id="JAVDXQ010000003">
    <property type="protein sequence ID" value="MDR7296685.1"/>
    <property type="molecule type" value="Genomic_DNA"/>
</dbReference>
<dbReference type="RefSeq" id="WP_056874444.1">
    <property type="nucleotide sequence ID" value="NZ_JAVDXQ010000003.1"/>
</dbReference>
<proteinExistence type="predicted"/>
<gene>
    <name evidence="1" type="ORF">J2X16_002032</name>
</gene>
<evidence type="ECO:0000313" key="2">
    <source>
        <dbReference type="Proteomes" id="UP001180536"/>
    </source>
</evidence>
<organism evidence="1 2">
    <name type="scientific">Pelomonas aquatica</name>
    <dbReference type="NCBI Taxonomy" id="431058"/>
    <lineage>
        <taxon>Bacteria</taxon>
        <taxon>Pseudomonadati</taxon>
        <taxon>Pseudomonadota</taxon>
        <taxon>Betaproteobacteria</taxon>
        <taxon>Burkholderiales</taxon>
        <taxon>Sphaerotilaceae</taxon>
        <taxon>Roseateles</taxon>
    </lineage>
</organism>
<name>A0ABU1Z9L0_9BURK</name>
<keyword evidence="2" id="KW-1185">Reference proteome</keyword>
<evidence type="ECO:0000313" key="1">
    <source>
        <dbReference type="EMBL" id="MDR7296685.1"/>
    </source>
</evidence>
<protein>
    <submittedName>
        <fullName evidence="1">Uncharacterized protein</fullName>
    </submittedName>
</protein>
<reference evidence="1 2" key="1">
    <citation type="submission" date="2023-07" db="EMBL/GenBank/DDBJ databases">
        <title>Sorghum-associated microbial communities from plants grown in Nebraska, USA.</title>
        <authorList>
            <person name="Schachtman D."/>
        </authorList>
    </citation>
    <scope>NUCLEOTIDE SEQUENCE [LARGE SCALE GENOMIC DNA]</scope>
    <source>
        <strain evidence="1 2">BE310</strain>
    </source>
</reference>
<sequence>MDFWISTPYSQEPRLILVRWRAWEVQVPNYDAPTWHLAGYLAAEHCAKVSSAVAFVHPDTEEVTTKTGRTYALSGPPGVDADVAALWQAWQGQHQVVVLREVTSDVLDGRQPVAVNLIRAPS</sequence>
<accession>A0ABU1Z9L0</accession>